<dbReference type="Pfam" id="PF02633">
    <property type="entry name" value="Creatininase"/>
    <property type="match status" value="1"/>
</dbReference>
<name>A0A832I7N9_9THEM</name>
<keyword evidence="4" id="KW-0862">Zinc</keyword>
<dbReference type="SUPFAM" id="SSF102215">
    <property type="entry name" value="Creatininase"/>
    <property type="match status" value="1"/>
</dbReference>
<keyword evidence="3" id="KW-0378">Hydrolase</keyword>
<dbReference type="InterPro" id="IPR003785">
    <property type="entry name" value="Creatininase/forma_Hydrolase"/>
</dbReference>
<dbReference type="PANTHER" id="PTHR35005">
    <property type="entry name" value="3-DEHYDRO-SCYLLO-INOSOSE HYDROLASE"/>
    <property type="match status" value="1"/>
</dbReference>
<organism evidence="6">
    <name type="scientific">Pseudothermotoga hypogea</name>
    <dbReference type="NCBI Taxonomy" id="57487"/>
    <lineage>
        <taxon>Bacteria</taxon>
        <taxon>Thermotogati</taxon>
        <taxon>Thermotogota</taxon>
        <taxon>Thermotogae</taxon>
        <taxon>Thermotogales</taxon>
        <taxon>Thermotogaceae</taxon>
        <taxon>Pseudothermotoga</taxon>
    </lineage>
</organism>
<dbReference type="EMBL" id="DTKQ01000014">
    <property type="protein sequence ID" value="HGZ78689.1"/>
    <property type="molecule type" value="Genomic_DNA"/>
</dbReference>
<dbReference type="GO" id="GO:0016811">
    <property type="term" value="F:hydrolase activity, acting on carbon-nitrogen (but not peptide) bonds, in linear amides"/>
    <property type="evidence" value="ECO:0007669"/>
    <property type="project" value="TreeGrafter"/>
</dbReference>
<evidence type="ECO:0000256" key="2">
    <source>
        <dbReference type="ARBA" id="ARBA00022723"/>
    </source>
</evidence>
<proteinExistence type="inferred from homology"/>
<dbReference type="Gene3D" id="3.40.50.10310">
    <property type="entry name" value="Creatininase"/>
    <property type="match status" value="1"/>
</dbReference>
<protein>
    <submittedName>
        <fullName evidence="6">Creatininase family protein</fullName>
    </submittedName>
</protein>
<accession>A0A832I7N9</accession>
<evidence type="ECO:0000256" key="5">
    <source>
        <dbReference type="ARBA" id="ARBA00024029"/>
    </source>
</evidence>
<dbReference type="InterPro" id="IPR024087">
    <property type="entry name" value="Creatininase-like_sf"/>
</dbReference>
<keyword evidence="2" id="KW-0479">Metal-binding</keyword>
<dbReference type="PANTHER" id="PTHR35005:SF1">
    <property type="entry name" value="2-AMINO-5-FORMYLAMINO-6-RIBOSYLAMINOPYRIMIDIN-4(3H)-ONE 5'-MONOPHOSPHATE DEFORMYLASE"/>
    <property type="match status" value="1"/>
</dbReference>
<comment type="similarity">
    <text evidence="5">Belongs to the creatininase superfamily.</text>
</comment>
<reference evidence="6" key="1">
    <citation type="journal article" date="2020" name="mSystems">
        <title>Genome- and Community-Level Interaction Insights into Carbon Utilization and Element Cycling Functions of Hydrothermarchaeota in Hydrothermal Sediment.</title>
        <authorList>
            <person name="Zhou Z."/>
            <person name="Liu Y."/>
            <person name="Xu W."/>
            <person name="Pan J."/>
            <person name="Luo Z.H."/>
            <person name="Li M."/>
        </authorList>
    </citation>
    <scope>NUCLEOTIDE SEQUENCE [LARGE SCALE GENOMIC DNA]</scope>
    <source>
        <strain evidence="6">SpSt-86</strain>
    </source>
</reference>
<evidence type="ECO:0000313" key="6">
    <source>
        <dbReference type="EMBL" id="HGZ78689.1"/>
    </source>
</evidence>
<evidence type="ECO:0000256" key="4">
    <source>
        <dbReference type="ARBA" id="ARBA00022833"/>
    </source>
</evidence>
<dbReference type="GO" id="GO:0009231">
    <property type="term" value="P:riboflavin biosynthetic process"/>
    <property type="evidence" value="ECO:0007669"/>
    <property type="project" value="TreeGrafter"/>
</dbReference>
<evidence type="ECO:0000256" key="1">
    <source>
        <dbReference type="ARBA" id="ARBA00001947"/>
    </source>
</evidence>
<comment type="caution">
    <text evidence="6">The sequence shown here is derived from an EMBL/GenBank/DDBJ whole genome shotgun (WGS) entry which is preliminary data.</text>
</comment>
<sequence>MKRGDAVKDYLSLTCEEVSKLDREKTVFVSVVSPIETHGRHLPLGTDVFIARRVMEETCQILKKDHEVVKLLEIPLGSDAQPVFGSIWLSYGTFKRLIFEIGSHLAKMNFKHWIIFDNHGGPRHQLALAEASKKLKEKYGFNLVVPFLHIFQDMLNDSEEIKIPAGMNGDAKDLHAGTNETSLMLHVDSSMVRTKDLPRYFPSRETFLGKLLRFLKAESLAVTIDWISDQQNPYYLGDPSLADPERGKKMIEYHVKKSVELFEEAKRGTYRPPKLFNPIVKLLLKLAK</sequence>
<dbReference type="AlphaFoldDB" id="A0A832I7N9"/>
<gene>
    <name evidence="6" type="ORF">ENW55_01735</name>
</gene>
<comment type="cofactor">
    <cofactor evidence="1">
        <name>Zn(2+)</name>
        <dbReference type="ChEBI" id="CHEBI:29105"/>
    </cofactor>
</comment>
<dbReference type="GO" id="GO:0046872">
    <property type="term" value="F:metal ion binding"/>
    <property type="evidence" value="ECO:0007669"/>
    <property type="project" value="UniProtKB-KW"/>
</dbReference>
<evidence type="ECO:0000256" key="3">
    <source>
        <dbReference type="ARBA" id="ARBA00022801"/>
    </source>
</evidence>